<dbReference type="CDD" id="cd09873">
    <property type="entry name" value="PIN_Pae0151-like"/>
    <property type="match status" value="1"/>
</dbReference>
<dbReference type="RefSeq" id="WP_191212207.1">
    <property type="nucleotide sequence ID" value="NZ_BAABKL010000013.1"/>
</dbReference>
<dbReference type="EMBL" id="JACXYU010000022">
    <property type="protein sequence ID" value="MBD3934909.1"/>
    <property type="molecule type" value="Genomic_DNA"/>
</dbReference>
<keyword evidence="2" id="KW-1185">Reference proteome</keyword>
<dbReference type="SUPFAM" id="SSF88723">
    <property type="entry name" value="PIN domain-like"/>
    <property type="match status" value="1"/>
</dbReference>
<protein>
    <submittedName>
        <fullName evidence="1">Type II toxin-antitoxin system VapC family toxin</fullName>
    </submittedName>
</protein>
<sequence length="105" mass="11564">MSTSPGTRCCTLLGFWTPRSWDGVPKLGKAVLDEHIKTYTALRVERHEAMSLLPRVRVLHANLSAYDATYVALAETLGVPFVTTDARIKRGVQRPRCVIDVVGGV</sequence>
<organism evidence="1 2">
    <name type="scientific">Streptomyces chumphonensis</name>
    <dbReference type="NCBI Taxonomy" id="1214925"/>
    <lineage>
        <taxon>Bacteria</taxon>
        <taxon>Bacillati</taxon>
        <taxon>Actinomycetota</taxon>
        <taxon>Actinomycetes</taxon>
        <taxon>Kitasatosporales</taxon>
        <taxon>Streptomycetaceae</taxon>
        <taxon>Streptomyces</taxon>
    </lineage>
</organism>
<dbReference type="Gene3D" id="3.40.50.1010">
    <property type="entry name" value="5'-nuclease"/>
    <property type="match status" value="1"/>
</dbReference>
<evidence type="ECO:0000313" key="1">
    <source>
        <dbReference type="EMBL" id="MBD3934909.1"/>
    </source>
</evidence>
<evidence type="ECO:0000313" key="2">
    <source>
        <dbReference type="Proteomes" id="UP000632289"/>
    </source>
</evidence>
<reference evidence="1" key="1">
    <citation type="submission" date="2020-09" db="EMBL/GenBank/DDBJ databases">
        <title>Secondary metabolite and genome analysis of marine Streptomyces chumphonensis KK1-2T.</title>
        <authorList>
            <person name="Phongsopitanun W."/>
            <person name="Kanchanasin P."/>
            <person name="Pittayakhajonwut P."/>
            <person name="Suwanborirux K."/>
            <person name="Tanasupawat S."/>
        </authorList>
    </citation>
    <scope>NUCLEOTIDE SEQUENCE</scope>
    <source>
        <strain evidence="1">KK1-2</strain>
    </source>
</reference>
<comment type="caution">
    <text evidence="1">The sequence shown here is derived from an EMBL/GenBank/DDBJ whole genome shotgun (WGS) entry which is preliminary data.</text>
</comment>
<dbReference type="InterPro" id="IPR029060">
    <property type="entry name" value="PIN-like_dom_sf"/>
</dbReference>
<proteinExistence type="predicted"/>
<dbReference type="Proteomes" id="UP000632289">
    <property type="component" value="Unassembled WGS sequence"/>
</dbReference>
<dbReference type="InterPro" id="IPR044153">
    <property type="entry name" value="PIN_Pae0151-like"/>
</dbReference>
<dbReference type="AlphaFoldDB" id="A0A927F6A8"/>
<name>A0A927F6A8_9ACTN</name>
<gene>
    <name evidence="1" type="ORF">IF129_25535</name>
</gene>
<accession>A0A927F6A8</accession>